<feature type="compositionally biased region" description="Low complexity" evidence="1">
    <location>
        <begin position="608"/>
        <end position="625"/>
    </location>
</feature>
<dbReference type="Proteomes" id="UP000179807">
    <property type="component" value="Unassembled WGS sequence"/>
</dbReference>
<name>A0A1J4KKK5_9EUKA</name>
<sequence>MSLWDKIAFEENLDTLIAQNPPDYEAILKNNDLLRSYISKDNQNILQFLLDPQHFSQIISTMLTHADRKIANVCAELFVGKNSPMLKKLITEKESSESMIKNIEKGNLVKIGYISRIFQKAAEYHKDDFLSLFNSSLLILSVLTKSIHHTAVLDLLQSFLNLQQPEDQWIIFSYLQILLPKGKAATCPKCFLKYKDSIIGLIKQIQPSQLTLSQKSNMIKLLMETNKANKGNEQKNNKFNKEIINAVAPCLAPIYEANEDKEFRTLILTFASTLKPEKDLLNISAKLILRSTSYDNLAIAALNLLTLSPSKTLVSLMPKIVNSFVSDKTNTFHHMSFVNFIKSTLKIPELKQDILSRLPPLIIENASASKWRTNASQVSFYLEIADILDSLIEKPNSPWLSFRNNELTKWRAKNEVVEVPKPVATSSDQPKKPLIDEEIPNTIQTNSTPNNSSSHSTNIAAQNTVAIAATGISRGEVKTDSEQSSFNFPPVNSFPSFEENKEEEKPNFNFPDANAFPSFGENQEEKPNFNFPEMNSFPDFNNTPGNEDEKVTFPDPEQENAEDKPVFGFPADSAGFGSFPDMPEAASFPPIQNQQPEKVEFTTPQEPTQIKPQKQLQMQTQQEQTSGDDTSFDHFMALVNNPCWEYSGPSPEELFGQKDRFTSAEEAFTCLLNQS</sequence>
<evidence type="ECO:0000256" key="1">
    <source>
        <dbReference type="SAM" id="MobiDB-lite"/>
    </source>
</evidence>
<protein>
    <submittedName>
        <fullName evidence="2">Uncharacterized protein</fullName>
    </submittedName>
</protein>
<evidence type="ECO:0000313" key="2">
    <source>
        <dbReference type="EMBL" id="OHT11763.1"/>
    </source>
</evidence>
<dbReference type="GeneID" id="94835068"/>
<dbReference type="RefSeq" id="XP_068364899.1">
    <property type="nucleotide sequence ID" value="XM_068500364.1"/>
</dbReference>
<accession>A0A1J4KKK5</accession>
<feature type="compositionally biased region" description="Polar residues" evidence="1">
    <location>
        <begin position="590"/>
        <end position="607"/>
    </location>
</feature>
<dbReference type="VEuPathDB" id="TrichDB:TRFO_18751"/>
<comment type="caution">
    <text evidence="2">The sequence shown here is derived from an EMBL/GenBank/DDBJ whole genome shotgun (WGS) entry which is preliminary data.</text>
</comment>
<reference evidence="2" key="1">
    <citation type="submission" date="2016-10" db="EMBL/GenBank/DDBJ databases">
        <authorList>
            <person name="Benchimol M."/>
            <person name="Almeida L.G."/>
            <person name="Vasconcelos A.T."/>
            <person name="Perreira-Neves A."/>
            <person name="Rosa I.A."/>
            <person name="Tasca T."/>
            <person name="Bogo M.R."/>
            <person name="de Souza W."/>
        </authorList>
    </citation>
    <scope>NUCLEOTIDE SEQUENCE [LARGE SCALE GENOMIC DNA]</scope>
    <source>
        <strain evidence="2">K</strain>
    </source>
</reference>
<gene>
    <name evidence="2" type="ORF">TRFO_18751</name>
</gene>
<organism evidence="2 3">
    <name type="scientific">Tritrichomonas foetus</name>
    <dbReference type="NCBI Taxonomy" id="1144522"/>
    <lineage>
        <taxon>Eukaryota</taxon>
        <taxon>Metamonada</taxon>
        <taxon>Parabasalia</taxon>
        <taxon>Tritrichomonadida</taxon>
        <taxon>Tritrichomonadidae</taxon>
        <taxon>Tritrichomonas</taxon>
    </lineage>
</organism>
<feature type="region of interest" description="Disordered" evidence="1">
    <location>
        <begin position="475"/>
        <end position="633"/>
    </location>
</feature>
<proteinExistence type="predicted"/>
<dbReference type="AlphaFoldDB" id="A0A1J4KKK5"/>
<evidence type="ECO:0000313" key="3">
    <source>
        <dbReference type="Proteomes" id="UP000179807"/>
    </source>
</evidence>
<keyword evidence="3" id="KW-1185">Reference proteome</keyword>
<dbReference type="OrthoDB" id="10638246at2759"/>
<feature type="compositionally biased region" description="Low complexity" evidence="1">
    <location>
        <begin position="484"/>
        <end position="497"/>
    </location>
</feature>
<dbReference type="EMBL" id="MLAK01000580">
    <property type="protein sequence ID" value="OHT11763.1"/>
    <property type="molecule type" value="Genomic_DNA"/>
</dbReference>